<evidence type="ECO:0000259" key="2">
    <source>
        <dbReference type="Pfam" id="PF14237"/>
    </source>
</evidence>
<keyword evidence="1" id="KW-0472">Membrane</keyword>
<sequence length="258" mass="28374">MSDVPQDAWFFSKDGKQYGPVGMEELRFVASQGQLHPRQDLVWRHGMEQWTPAGEIEGLFEKVVAVPEAAVILAPPINLEVPTDEEEAARELMAHQKDWVGVSRIGYPIGIILVLLGAYLVTKYLVPFAAPLIKDAPQSLLAIPVLTVLGLVVLSVKRLRNVGMSGWWLLGALVPFLGLWVGYRAVACPGGYQFHRKMDGVGIFLAILYWLGVLCLVLLVVVVVLAIFGALGDPEFQQKMKEAIEEGQRQAAARRPAP</sequence>
<dbReference type="Pfam" id="PF14237">
    <property type="entry name" value="GYF_2"/>
    <property type="match status" value="1"/>
</dbReference>
<evidence type="ECO:0000256" key="1">
    <source>
        <dbReference type="SAM" id="Phobius"/>
    </source>
</evidence>
<protein>
    <submittedName>
        <fullName evidence="3">DUF4339 domain-containing protein</fullName>
    </submittedName>
</protein>
<dbReference type="AlphaFoldDB" id="A0A975IZ63"/>
<keyword evidence="1" id="KW-0812">Transmembrane</keyword>
<feature type="transmembrane region" description="Helical" evidence="1">
    <location>
        <begin position="168"/>
        <end position="187"/>
    </location>
</feature>
<feature type="transmembrane region" description="Helical" evidence="1">
    <location>
        <begin position="138"/>
        <end position="156"/>
    </location>
</feature>
<dbReference type="InterPro" id="IPR025640">
    <property type="entry name" value="GYF_2"/>
</dbReference>
<keyword evidence="1" id="KW-1133">Transmembrane helix</keyword>
<evidence type="ECO:0000313" key="4">
    <source>
        <dbReference type="Proteomes" id="UP000676169"/>
    </source>
</evidence>
<feature type="domain" description="GYF" evidence="2">
    <location>
        <begin position="9"/>
        <end position="59"/>
    </location>
</feature>
<feature type="transmembrane region" description="Helical" evidence="1">
    <location>
        <begin position="105"/>
        <end position="126"/>
    </location>
</feature>
<keyword evidence="4" id="KW-1185">Reference proteome</keyword>
<reference evidence="3" key="1">
    <citation type="submission" date="2021-04" db="EMBL/GenBank/DDBJ databases">
        <title>Luteolibacter sp. 32A isolated from the skin of an Anderson's salamander (Ambystoma andersonii).</title>
        <authorList>
            <person name="Spergser J."/>
            <person name="Busse H.-J."/>
        </authorList>
    </citation>
    <scope>NUCLEOTIDE SEQUENCE</scope>
    <source>
        <strain evidence="3">32A</strain>
    </source>
</reference>
<evidence type="ECO:0000313" key="3">
    <source>
        <dbReference type="EMBL" id="QUE51136.1"/>
    </source>
</evidence>
<accession>A0A975IZ63</accession>
<dbReference type="KEGG" id="lamb:KBB96_20060"/>
<feature type="transmembrane region" description="Helical" evidence="1">
    <location>
        <begin position="207"/>
        <end position="231"/>
    </location>
</feature>
<dbReference type="RefSeq" id="WP_211631275.1">
    <property type="nucleotide sequence ID" value="NZ_CP073100.1"/>
</dbReference>
<name>A0A975IZ63_9BACT</name>
<dbReference type="EMBL" id="CP073100">
    <property type="protein sequence ID" value="QUE51136.1"/>
    <property type="molecule type" value="Genomic_DNA"/>
</dbReference>
<gene>
    <name evidence="3" type="ORF">KBB96_20060</name>
</gene>
<organism evidence="3 4">
    <name type="scientific">Luteolibacter ambystomatis</name>
    <dbReference type="NCBI Taxonomy" id="2824561"/>
    <lineage>
        <taxon>Bacteria</taxon>
        <taxon>Pseudomonadati</taxon>
        <taxon>Verrucomicrobiota</taxon>
        <taxon>Verrucomicrobiia</taxon>
        <taxon>Verrucomicrobiales</taxon>
        <taxon>Verrucomicrobiaceae</taxon>
        <taxon>Luteolibacter</taxon>
    </lineage>
</organism>
<dbReference type="Proteomes" id="UP000676169">
    <property type="component" value="Chromosome"/>
</dbReference>
<proteinExistence type="predicted"/>